<evidence type="ECO:0000313" key="2">
    <source>
        <dbReference type="Proteomes" id="UP000694888"/>
    </source>
</evidence>
<accession>A0ABM1AC65</accession>
<evidence type="ECO:0000313" key="3">
    <source>
        <dbReference type="RefSeq" id="XP_012944913.2"/>
    </source>
</evidence>
<keyword evidence="1" id="KW-0472">Membrane</keyword>
<keyword evidence="1" id="KW-0812">Transmembrane</keyword>
<gene>
    <name evidence="3" type="primary">LOC106013515</name>
</gene>
<keyword evidence="1" id="KW-1133">Transmembrane helix</keyword>
<evidence type="ECO:0000256" key="1">
    <source>
        <dbReference type="SAM" id="Phobius"/>
    </source>
</evidence>
<name>A0ABM1AC65_APLCA</name>
<sequence length="141" mass="15367">MRAPTNHHAVSKLYQQPIFLSYSNPQPQRFTEFYLTPYTRIGPFVVGVLAGYLMARHGGQIAMKWYVVVIGWAVAVATGLAVVYGIHGDITAKDPSSTEVAALYNALARSAWAVAVSWVIIACTSGYGGEKYCPRGFMHPA</sequence>
<dbReference type="PANTHER" id="PTHR11161">
    <property type="entry name" value="O-ACYLTRANSFERASE"/>
    <property type="match status" value="1"/>
</dbReference>
<feature type="transmembrane region" description="Helical" evidence="1">
    <location>
        <begin position="33"/>
        <end position="53"/>
    </location>
</feature>
<protein>
    <submittedName>
        <fullName evidence="3">O-acyltransferase like protein-like</fullName>
    </submittedName>
</protein>
<feature type="transmembrane region" description="Helical" evidence="1">
    <location>
        <begin position="106"/>
        <end position="128"/>
    </location>
</feature>
<dbReference type="GeneID" id="106013515"/>
<dbReference type="RefSeq" id="XP_012944913.2">
    <property type="nucleotide sequence ID" value="XM_013089459.2"/>
</dbReference>
<dbReference type="Proteomes" id="UP000694888">
    <property type="component" value="Unplaced"/>
</dbReference>
<organism evidence="2 3">
    <name type="scientific">Aplysia californica</name>
    <name type="common">California sea hare</name>
    <dbReference type="NCBI Taxonomy" id="6500"/>
    <lineage>
        <taxon>Eukaryota</taxon>
        <taxon>Metazoa</taxon>
        <taxon>Spiralia</taxon>
        <taxon>Lophotrochozoa</taxon>
        <taxon>Mollusca</taxon>
        <taxon>Gastropoda</taxon>
        <taxon>Heterobranchia</taxon>
        <taxon>Euthyneura</taxon>
        <taxon>Tectipleura</taxon>
        <taxon>Aplysiida</taxon>
        <taxon>Aplysioidea</taxon>
        <taxon>Aplysiidae</taxon>
        <taxon>Aplysia</taxon>
    </lineage>
</organism>
<dbReference type="PANTHER" id="PTHR11161:SF0">
    <property type="entry name" value="O-ACYLTRANSFERASE LIKE PROTEIN"/>
    <property type="match status" value="1"/>
</dbReference>
<feature type="transmembrane region" description="Helical" evidence="1">
    <location>
        <begin position="65"/>
        <end position="86"/>
    </location>
</feature>
<reference evidence="3" key="1">
    <citation type="submission" date="2025-08" db="UniProtKB">
        <authorList>
            <consortium name="RefSeq"/>
        </authorList>
    </citation>
    <scope>IDENTIFICATION</scope>
</reference>
<proteinExistence type="predicted"/>
<keyword evidence="2" id="KW-1185">Reference proteome</keyword>
<dbReference type="InterPro" id="IPR052728">
    <property type="entry name" value="O2_lipid_transport_reg"/>
</dbReference>